<reference evidence="3 4" key="1">
    <citation type="submission" date="2019-12" db="EMBL/GenBank/DDBJ databases">
        <title>Litoreibacter badius sp. nov., a novel bacteriochlorophyll a-containing bacterium in the genus Litoreibacter.</title>
        <authorList>
            <person name="Kanamuro M."/>
            <person name="Takabe Y."/>
            <person name="Mori K."/>
            <person name="Takaichi S."/>
            <person name="Hanada S."/>
        </authorList>
    </citation>
    <scope>NUCLEOTIDE SEQUENCE [LARGE SCALE GENOMIC DNA]</scope>
    <source>
        <strain evidence="3 4">K6</strain>
    </source>
</reference>
<accession>A0A6N6JIZ7</accession>
<proteinExistence type="predicted"/>
<name>A0A6N6JIZ7_9RHOB</name>
<dbReference type="Proteomes" id="UP000436822">
    <property type="component" value="Unassembled WGS sequence"/>
</dbReference>
<dbReference type="Pfam" id="PF13202">
    <property type="entry name" value="EF-hand_5"/>
    <property type="match status" value="3"/>
</dbReference>
<dbReference type="RefSeq" id="WP_159808257.1">
    <property type="nucleotide sequence ID" value="NZ_BLJE01000003.1"/>
</dbReference>
<dbReference type="SUPFAM" id="SSF47473">
    <property type="entry name" value="EF-hand"/>
    <property type="match status" value="1"/>
</dbReference>
<dbReference type="OrthoDB" id="7858466at2"/>
<feature type="chain" id="PRO_5026972960" description="EF-hand domain-containing protein" evidence="1">
    <location>
        <begin position="22"/>
        <end position="161"/>
    </location>
</feature>
<evidence type="ECO:0000313" key="4">
    <source>
        <dbReference type="Proteomes" id="UP000436822"/>
    </source>
</evidence>
<dbReference type="AlphaFoldDB" id="A0A6N6JIZ7"/>
<dbReference type="EMBL" id="BLJE01000003">
    <property type="protein sequence ID" value="GFE65800.1"/>
    <property type="molecule type" value="Genomic_DNA"/>
</dbReference>
<sequence length="161" mass="17669">MSVRLITTVLTLILPASGAVAQMETHSAGRALAEQFASGIDVNSDGTITFEELNNATDEAFASVDTDGDGSATFAEMRDWKYGFGELATFQGRDARFTTSIAIVFDIFDRDNDGLVTLEEHQTGIVNSSQYADTDEDGVLTFEEYYEGFIYNIAMRNVFVE</sequence>
<keyword evidence="4" id="KW-1185">Reference proteome</keyword>
<evidence type="ECO:0000256" key="1">
    <source>
        <dbReference type="SAM" id="SignalP"/>
    </source>
</evidence>
<feature type="domain" description="EF-hand" evidence="2">
    <location>
        <begin position="52"/>
        <end position="87"/>
    </location>
</feature>
<comment type="caution">
    <text evidence="3">The sequence shown here is derived from an EMBL/GenBank/DDBJ whole genome shotgun (WGS) entry which is preliminary data.</text>
</comment>
<organism evidence="3 4">
    <name type="scientific">Litoreibacter roseus</name>
    <dbReference type="NCBI Taxonomy" id="2601869"/>
    <lineage>
        <taxon>Bacteria</taxon>
        <taxon>Pseudomonadati</taxon>
        <taxon>Pseudomonadota</taxon>
        <taxon>Alphaproteobacteria</taxon>
        <taxon>Rhodobacterales</taxon>
        <taxon>Roseobacteraceae</taxon>
        <taxon>Litoreibacter</taxon>
    </lineage>
</organism>
<evidence type="ECO:0000259" key="2">
    <source>
        <dbReference type="PROSITE" id="PS50222"/>
    </source>
</evidence>
<feature type="signal peptide" evidence="1">
    <location>
        <begin position="1"/>
        <end position="21"/>
    </location>
</feature>
<dbReference type="InterPro" id="IPR002048">
    <property type="entry name" value="EF_hand_dom"/>
</dbReference>
<dbReference type="GO" id="GO:0005509">
    <property type="term" value="F:calcium ion binding"/>
    <property type="evidence" value="ECO:0007669"/>
    <property type="project" value="InterPro"/>
</dbReference>
<dbReference type="Gene3D" id="1.10.238.10">
    <property type="entry name" value="EF-hand"/>
    <property type="match status" value="2"/>
</dbReference>
<keyword evidence="1" id="KW-0732">Signal</keyword>
<dbReference type="PROSITE" id="PS00018">
    <property type="entry name" value="EF_HAND_1"/>
    <property type="match status" value="1"/>
</dbReference>
<feature type="domain" description="EF-hand" evidence="2">
    <location>
        <begin position="96"/>
        <end position="131"/>
    </location>
</feature>
<protein>
    <recommendedName>
        <fullName evidence="2">EF-hand domain-containing protein</fullName>
    </recommendedName>
</protein>
<dbReference type="PROSITE" id="PS50222">
    <property type="entry name" value="EF_HAND_2"/>
    <property type="match status" value="2"/>
</dbReference>
<dbReference type="InterPro" id="IPR011992">
    <property type="entry name" value="EF-hand-dom_pair"/>
</dbReference>
<dbReference type="InterPro" id="IPR018247">
    <property type="entry name" value="EF_Hand_1_Ca_BS"/>
</dbReference>
<gene>
    <name evidence="3" type="ORF">KIN_28740</name>
</gene>
<evidence type="ECO:0000313" key="3">
    <source>
        <dbReference type="EMBL" id="GFE65800.1"/>
    </source>
</evidence>